<dbReference type="Proteomes" id="UP001165083">
    <property type="component" value="Unassembled WGS sequence"/>
</dbReference>
<dbReference type="OrthoDB" id="116537at2759"/>
<dbReference type="AlphaFoldDB" id="A0A9W6U1S5"/>
<reference evidence="1" key="1">
    <citation type="submission" date="2023-04" db="EMBL/GenBank/DDBJ databases">
        <title>Phytophthora lilii NBRC 32176.</title>
        <authorList>
            <person name="Ichikawa N."/>
            <person name="Sato H."/>
            <person name="Tonouchi N."/>
        </authorList>
    </citation>
    <scope>NUCLEOTIDE SEQUENCE</scope>
    <source>
        <strain evidence="1">NBRC 32176</strain>
    </source>
</reference>
<protein>
    <submittedName>
        <fullName evidence="1">Unnamed protein product</fullName>
    </submittedName>
</protein>
<organism evidence="1 2">
    <name type="scientific">Phytophthora lilii</name>
    <dbReference type="NCBI Taxonomy" id="2077276"/>
    <lineage>
        <taxon>Eukaryota</taxon>
        <taxon>Sar</taxon>
        <taxon>Stramenopiles</taxon>
        <taxon>Oomycota</taxon>
        <taxon>Peronosporomycetes</taxon>
        <taxon>Peronosporales</taxon>
        <taxon>Peronosporaceae</taxon>
        <taxon>Phytophthora</taxon>
    </lineage>
</organism>
<sequence length="103" mass="11611">MTHARQPAGTPVIVPQSAAFQQMQHLDAVRASLPEQDREEALYQTLAVRLNGSSEFQLTFNVQELRSILGLPPHNVLRHGIFQSFELPPEPTDDIQDVDHQED</sequence>
<dbReference type="EMBL" id="BSXW01000645">
    <property type="protein sequence ID" value="GMF27074.1"/>
    <property type="molecule type" value="Genomic_DNA"/>
</dbReference>
<comment type="caution">
    <text evidence="1">The sequence shown here is derived from an EMBL/GenBank/DDBJ whole genome shotgun (WGS) entry which is preliminary data.</text>
</comment>
<name>A0A9W6U1S5_9STRA</name>
<proteinExistence type="predicted"/>
<gene>
    <name evidence="1" type="ORF">Plil01_001129500</name>
</gene>
<evidence type="ECO:0000313" key="2">
    <source>
        <dbReference type="Proteomes" id="UP001165083"/>
    </source>
</evidence>
<evidence type="ECO:0000313" key="1">
    <source>
        <dbReference type="EMBL" id="GMF27074.1"/>
    </source>
</evidence>
<keyword evidence="2" id="KW-1185">Reference proteome</keyword>
<accession>A0A9W6U1S5</accession>